<evidence type="ECO:0000256" key="3">
    <source>
        <dbReference type="ARBA" id="ARBA00022737"/>
    </source>
</evidence>
<sequence>VHCETDINECRDFHVCQHGGVCVNTHGSFTCVCRSEYFGPKCEQDVNECQKNPCKHGGQCQNFPGGFFCECPERYTGTLM</sequence>
<dbReference type="GO" id="GO:0005112">
    <property type="term" value="F:Notch binding"/>
    <property type="evidence" value="ECO:0007669"/>
    <property type="project" value="TreeGrafter"/>
</dbReference>
<dbReference type="PROSITE" id="PS00022">
    <property type="entry name" value="EGF_1"/>
    <property type="match status" value="1"/>
</dbReference>
<evidence type="ECO:0000256" key="1">
    <source>
        <dbReference type="ARBA" id="ARBA00022536"/>
    </source>
</evidence>
<dbReference type="SMART" id="SM00179">
    <property type="entry name" value="EGF_CA"/>
    <property type="match status" value="2"/>
</dbReference>
<evidence type="ECO:0000256" key="5">
    <source>
        <dbReference type="ARBA" id="ARBA00023180"/>
    </source>
</evidence>
<dbReference type="GO" id="GO:0005509">
    <property type="term" value="F:calcium ion binding"/>
    <property type="evidence" value="ECO:0007669"/>
    <property type="project" value="InterPro"/>
</dbReference>
<reference evidence="8" key="1">
    <citation type="submission" date="2021-04" db="EMBL/GenBank/DDBJ databases">
        <authorList>
            <consortium name="Molecular Ecology Group"/>
        </authorList>
    </citation>
    <scope>NUCLEOTIDE SEQUENCE</scope>
</reference>
<dbReference type="EMBL" id="CAJHNH020000180">
    <property type="protein sequence ID" value="CAG5115904.1"/>
    <property type="molecule type" value="Genomic_DNA"/>
</dbReference>
<comment type="caution">
    <text evidence="8">The sequence shown here is derived from an EMBL/GenBank/DDBJ whole genome shotgun (WGS) entry which is preliminary data.</text>
</comment>
<dbReference type="FunFam" id="2.10.25.10:FF:000327">
    <property type="entry name" value="neurogenic locus notch homolog protein 4"/>
    <property type="match status" value="1"/>
</dbReference>
<feature type="non-terminal residue" evidence="8">
    <location>
        <position position="1"/>
    </location>
</feature>
<evidence type="ECO:0000256" key="6">
    <source>
        <dbReference type="PROSITE-ProRule" id="PRU00076"/>
    </source>
</evidence>
<dbReference type="PANTHER" id="PTHR12916:SF10">
    <property type="entry name" value="NEUROGENIC LOCUS NOTCH HOMOLOG PROTEIN 2 PRECURSOR"/>
    <property type="match status" value="1"/>
</dbReference>
<keyword evidence="3" id="KW-0677">Repeat</keyword>
<organism evidence="8 9">
    <name type="scientific">Candidula unifasciata</name>
    <dbReference type="NCBI Taxonomy" id="100452"/>
    <lineage>
        <taxon>Eukaryota</taxon>
        <taxon>Metazoa</taxon>
        <taxon>Spiralia</taxon>
        <taxon>Lophotrochozoa</taxon>
        <taxon>Mollusca</taxon>
        <taxon>Gastropoda</taxon>
        <taxon>Heterobranchia</taxon>
        <taxon>Euthyneura</taxon>
        <taxon>Panpulmonata</taxon>
        <taxon>Eupulmonata</taxon>
        <taxon>Stylommatophora</taxon>
        <taxon>Helicina</taxon>
        <taxon>Helicoidea</taxon>
        <taxon>Geomitridae</taxon>
        <taxon>Candidula</taxon>
    </lineage>
</organism>
<evidence type="ECO:0000259" key="7">
    <source>
        <dbReference type="PROSITE" id="PS50026"/>
    </source>
</evidence>
<dbReference type="OrthoDB" id="339125at2759"/>
<dbReference type="Proteomes" id="UP000678393">
    <property type="component" value="Unassembled WGS sequence"/>
</dbReference>
<keyword evidence="4 6" id="KW-1015">Disulfide bond</keyword>
<dbReference type="CDD" id="cd00054">
    <property type="entry name" value="EGF_CA"/>
    <property type="match status" value="2"/>
</dbReference>
<evidence type="ECO:0000313" key="8">
    <source>
        <dbReference type="EMBL" id="CAG5115904.1"/>
    </source>
</evidence>
<keyword evidence="9" id="KW-1185">Reference proteome</keyword>
<evidence type="ECO:0000256" key="4">
    <source>
        <dbReference type="ARBA" id="ARBA00023157"/>
    </source>
</evidence>
<evidence type="ECO:0000256" key="2">
    <source>
        <dbReference type="ARBA" id="ARBA00022729"/>
    </source>
</evidence>
<dbReference type="InterPro" id="IPR001881">
    <property type="entry name" value="EGF-like_Ca-bd_dom"/>
</dbReference>
<protein>
    <recommendedName>
        <fullName evidence="7">EGF-like domain-containing protein</fullName>
    </recommendedName>
</protein>
<proteinExistence type="predicted"/>
<dbReference type="InterPro" id="IPR000742">
    <property type="entry name" value="EGF"/>
</dbReference>
<evidence type="ECO:0000313" key="9">
    <source>
        <dbReference type="Proteomes" id="UP000678393"/>
    </source>
</evidence>
<dbReference type="InterPro" id="IPR049883">
    <property type="entry name" value="NOTCH1_EGF-like"/>
</dbReference>
<feature type="disulfide bond" evidence="6">
    <location>
        <begin position="33"/>
        <end position="42"/>
    </location>
</feature>
<feature type="domain" description="EGF-like" evidence="7">
    <location>
        <begin position="6"/>
        <end position="43"/>
    </location>
</feature>
<dbReference type="PROSITE" id="PS01187">
    <property type="entry name" value="EGF_CA"/>
    <property type="match status" value="1"/>
</dbReference>
<dbReference type="PROSITE" id="PS00010">
    <property type="entry name" value="ASX_HYDROXYL"/>
    <property type="match status" value="2"/>
</dbReference>
<dbReference type="FunFam" id="2.10.25.10:FF:000060">
    <property type="entry name" value="Neurogenic locus notch protein 1"/>
    <property type="match status" value="1"/>
</dbReference>
<dbReference type="AlphaFoldDB" id="A0A8S3YH58"/>
<dbReference type="GO" id="GO:0007219">
    <property type="term" value="P:Notch signaling pathway"/>
    <property type="evidence" value="ECO:0007669"/>
    <property type="project" value="TreeGrafter"/>
</dbReference>
<dbReference type="PROSITE" id="PS50026">
    <property type="entry name" value="EGF_3"/>
    <property type="match status" value="2"/>
</dbReference>
<dbReference type="PANTHER" id="PTHR12916">
    <property type="entry name" value="CYTOCHROME C OXIDASE POLYPEPTIDE VIC-2"/>
    <property type="match status" value="1"/>
</dbReference>
<dbReference type="Pfam" id="PF00008">
    <property type="entry name" value="EGF"/>
    <property type="match status" value="1"/>
</dbReference>
<dbReference type="Gene3D" id="2.10.25.10">
    <property type="entry name" value="Laminin"/>
    <property type="match status" value="2"/>
</dbReference>
<gene>
    <name evidence="8" type="ORF">CUNI_LOCUS1462</name>
</gene>
<feature type="domain" description="EGF-like" evidence="7">
    <location>
        <begin position="45"/>
        <end position="78"/>
    </location>
</feature>
<dbReference type="Pfam" id="PF07645">
    <property type="entry name" value="EGF_CA"/>
    <property type="match status" value="1"/>
</dbReference>
<dbReference type="SMART" id="SM00181">
    <property type="entry name" value="EGF"/>
    <property type="match status" value="2"/>
</dbReference>
<accession>A0A8S3YH58</accession>
<keyword evidence="1 6" id="KW-0245">EGF-like domain</keyword>
<keyword evidence="5" id="KW-0325">Glycoprotein</keyword>
<name>A0A8S3YH58_9EUPU</name>
<keyword evidence="2" id="KW-0732">Signal</keyword>
<dbReference type="InterPro" id="IPR018097">
    <property type="entry name" value="EGF_Ca-bd_CS"/>
</dbReference>
<dbReference type="SUPFAM" id="SSF57196">
    <property type="entry name" value="EGF/Laminin"/>
    <property type="match status" value="2"/>
</dbReference>
<dbReference type="InterPro" id="IPR000152">
    <property type="entry name" value="EGF-type_Asp/Asn_hydroxyl_site"/>
</dbReference>
<comment type="caution">
    <text evidence="6">Lacks conserved residue(s) required for the propagation of feature annotation.</text>
</comment>